<dbReference type="InterPro" id="IPR050491">
    <property type="entry name" value="AmpC-like"/>
</dbReference>
<reference evidence="3" key="1">
    <citation type="journal article" date="2019" name="Int. J. Syst. Evol. Microbiol.">
        <title>The Global Catalogue of Microorganisms (GCM) 10K type strain sequencing project: providing services to taxonomists for standard genome sequencing and annotation.</title>
        <authorList>
            <consortium name="The Broad Institute Genomics Platform"/>
            <consortium name="The Broad Institute Genome Sequencing Center for Infectious Disease"/>
            <person name="Wu L."/>
            <person name="Ma J."/>
        </authorList>
    </citation>
    <scope>NUCLEOTIDE SEQUENCE [LARGE SCALE GENOMIC DNA]</scope>
    <source>
        <strain evidence="3">CCUG 58938</strain>
    </source>
</reference>
<dbReference type="EC" id="3.-.-.-" evidence="2"/>
<name>A0ABW3K6X2_9BACT</name>
<dbReference type="Proteomes" id="UP001597112">
    <property type="component" value="Unassembled WGS sequence"/>
</dbReference>
<keyword evidence="3" id="KW-1185">Reference proteome</keyword>
<dbReference type="InterPro" id="IPR012338">
    <property type="entry name" value="Beta-lactam/transpept-like"/>
</dbReference>
<dbReference type="RefSeq" id="WP_377582162.1">
    <property type="nucleotide sequence ID" value="NZ_JBHTKA010000008.1"/>
</dbReference>
<comment type="caution">
    <text evidence="2">The sequence shown here is derived from an EMBL/GenBank/DDBJ whole genome shotgun (WGS) entry which is preliminary data.</text>
</comment>
<dbReference type="EMBL" id="JBHTKA010000008">
    <property type="protein sequence ID" value="MFD1001795.1"/>
    <property type="molecule type" value="Genomic_DNA"/>
</dbReference>
<dbReference type="PANTHER" id="PTHR46825:SF15">
    <property type="entry name" value="BETA-LACTAMASE-RELATED DOMAIN-CONTAINING PROTEIN"/>
    <property type="match status" value="1"/>
</dbReference>
<protein>
    <submittedName>
        <fullName evidence="2">Serine hydrolase domain-containing protein</fullName>
        <ecNumber evidence="2">3.-.-.-</ecNumber>
    </submittedName>
</protein>
<feature type="domain" description="Beta-lactamase-related" evidence="1">
    <location>
        <begin position="60"/>
        <end position="382"/>
    </location>
</feature>
<dbReference type="PANTHER" id="PTHR46825">
    <property type="entry name" value="D-ALANYL-D-ALANINE-CARBOXYPEPTIDASE/ENDOPEPTIDASE AMPH"/>
    <property type="match status" value="1"/>
</dbReference>
<dbReference type="GO" id="GO:0016787">
    <property type="term" value="F:hydrolase activity"/>
    <property type="evidence" value="ECO:0007669"/>
    <property type="project" value="UniProtKB-KW"/>
</dbReference>
<proteinExistence type="predicted"/>
<organism evidence="2 3">
    <name type="scientific">Ohtaekwangia kribbensis</name>
    <dbReference type="NCBI Taxonomy" id="688913"/>
    <lineage>
        <taxon>Bacteria</taxon>
        <taxon>Pseudomonadati</taxon>
        <taxon>Bacteroidota</taxon>
        <taxon>Cytophagia</taxon>
        <taxon>Cytophagales</taxon>
        <taxon>Fulvivirgaceae</taxon>
        <taxon>Ohtaekwangia</taxon>
    </lineage>
</organism>
<evidence type="ECO:0000313" key="2">
    <source>
        <dbReference type="EMBL" id="MFD1001795.1"/>
    </source>
</evidence>
<dbReference type="Pfam" id="PF00144">
    <property type="entry name" value="Beta-lactamase"/>
    <property type="match status" value="1"/>
</dbReference>
<evidence type="ECO:0000259" key="1">
    <source>
        <dbReference type="Pfam" id="PF00144"/>
    </source>
</evidence>
<keyword evidence="2" id="KW-0378">Hydrolase</keyword>
<dbReference type="InterPro" id="IPR001466">
    <property type="entry name" value="Beta-lactam-related"/>
</dbReference>
<evidence type="ECO:0000313" key="3">
    <source>
        <dbReference type="Proteomes" id="UP001597112"/>
    </source>
</evidence>
<dbReference type="SUPFAM" id="SSF56601">
    <property type="entry name" value="beta-lactamase/transpeptidase-like"/>
    <property type="match status" value="1"/>
</dbReference>
<dbReference type="Gene3D" id="3.40.710.10">
    <property type="entry name" value="DD-peptidase/beta-lactamase superfamily"/>
    <property type="match status" value="1"/>
</dbReference>
<sequence length="421" mass="46965">MKKKRSLLIVLLIITLPLLLAQVWKDNEETREPTTTPAPPTVKPYVNPVFASFMDDYEREIETLLHVSGIPGAAIAVVKDSSIIYMKGFGVKSVGKTDSIDVNTVFRIASVSKCFAAFLTGTLVADSILRWDDPVIKYVPSFTLKSPEYTRHLTLRHVLSHTTGLPYHTYTNLVEEGIDLPSLLDKLKDVNIPNAPGTQYSYQNVAYSVIGEVINAATHKTYDALMKEHVFTPLNMATASMDYTSLITNGNIARPHLMRRGQWREASINNTYYNVAPAGGVNASITDMAHWMIALLGNREDVITKETLNQLFTPQVKAPSKNRNYGRTNHVSSSFYGLGWRILYYPDDTLVYHGGYVNGYRSEVAVNMKDRLAICLLSNGPGIVADTGIPVFLNMYKAHRDSILAYDNRQRLTLTKNSPTP</sequence>
<gene>
    <name evidence="2" type="ORF">ACFQ21_20895</name>
</gene>
<accession>A0ABW3K6X2</accession>